<accession>A0A2S4AK97</accession>
<dbReference type="PANTHER" id="PTHR43800">
    <property type="entry name" value="PEPTIDYL-LYSINE N-ACETYLTRANSFERASE YJAB"/>
    <property type="match status" value="1"/>
</dbReference>
<dbReference type="InterPro" id="IPR000182">
    <property type="entry name" value="GNAT_dom"/>
</dbReference>
<evidence type="ECO:0000256" key="2">
    <source>
        <dbReference type="ARBA" id="ARBA00023315"/>
    </source>
</evidence>
<proteinExistence type="predicted"/>
<dbReference type="InterPro" id="IPR016181">
    <property type="entry name" value="Acyl_CoA_acyltransferase"/>
</dbReference>
<name>A0A2S4AK97_STUST</name>
<sequence>MIRLFHPDDLEPILAIWLSASIRAHDFVDQAFWESKLDDMRNIYLPASQTWVYEQGGQVQGFLSLLDEVLAAIFVAPDAQGSGIGSALIEHAKAMRERLDLTVYSGNTASVAFYHRHGFEVLGERMDEHTGHPELAMAWHHR</sequence>
<dbReference type="RefSeq" id="WP_103457355.1">
    <property type="nucleotide sequence ID" value="NZ_JAMOHQ010000007.1"/>
</dbReference>
<evidence type="ECO:0000259" key="3">
    <source>
        <dbReference type="PROSITE" id="PS51186"/>
    </source>
</evidence>
<organism evidence="4 5">
    <name type="scientific">Stutzerimonas stutzeri</name>
    <name type="common">Pseudomonas stutzeri</name>
    <dbReference type="NCBI Taxonomy" id="316"/>
    <lineage>
        <taxon>Bacteria</taxon>
        <taxon>Pseudomonadati</taxon>
        <taxon>Pseudomonadota</taxon>
        <taxon>Gammaproteobacteria</taxon>
        <taxon>Pseudomonadales</taxon>
        <taxon>Pseudomonadaceae</taxon>
        <taxon>Stutzerimonas</taxon>
    </lineage>
</organism>
<evidence type="ECO:0000313" key="5">
    <source>
        <dbReference type="Proteomes" id="UP000237068"/>
    </source>
</evidence>
<dbReference type="NCBIfam" id="NF007853">
    <property type="entry name" value="PRK10562.1"/>
    <property type="match status" value="1"/>
</dbReference>
<dbReference type="SUPFAM" id="SSF55729">
    <property type="entry name" value="Acyl-CoA N-acyltransferases (Nat)"/>
    <property type="match status" value="1"/>
</dbReference>
<evidence type="ECO:0000313" key="4">
    <source>
        <dbReference type="EMBL" id="POH81784.1"/>
    </source>
</evidence>
<keyword evidence="1 4" id="KW-0808">Transferase</keyword>
<dbReference type="OrthoDB" id="9789605at2"/>
<keyword evidence="2" id="KW-0012">Acyltransferase</keyword>
<protein>
    <submittedName>
        <fullName evidence="4">N-acetyltransferase</fullName>
    </submittedName>
</protein>
<dbReference type="GO" id="GO:0016747">
    <property type="term" value="F:acyltransferase activity, transferring groups other than amino-acyl groups"/>
    <property type="evidence" value="ECO:0007669"/>
    <property type="project" value="InterPro"/>
</dbReference>
<feature type="domain" description="N-acetyltransferase" evidence="3">
    <location>
        <begin position="1"/>
        <end position="142"/>
    </location>
</feature>
<dbReference type="AlphaFoldDB" id="A0A2S4AK97"/>
<dbReference type="EMBL" id="PPXG01000007">
    <property type="protein sequence ID" value="POH81784.1"/>
    <property type="molecule type" value="Genomic_DNA"/>
</dbReference>
<comment type="caution">
    <text evidence="4">The sequence shown here is derived from an EMBL/GenBank/DDBJ whole genome shotgun (WGS) entry which is preliminary data.</text>
</comment>
<reference evidence="4 5" key="1">
    <citation type="submission" date="2018-01" db="EMBL/GenBank/DDBJ databases">
        <title>Denitrification phenotypes of diverse strains of Pseudomonas stutzeri.</title>
        <authorList>
            <person name="Milligan D.A."/>
            <person name="Bergaust L."/>
            <person name="Bakken L.R."/>
            <person name="Frostegard A."/>
        </authorList>
    </citation>
    <scope>NUCLEOTIDE SEQUENCE [LARGE SCALE GENOMIC DNA]</scope>
    <source>
        <strain evidence="4 5">24a13</strain>
    </source>
</reference>
<dbReference type="PROSITE" id="PS51186">
    <property type="entry name" value="GNAT"/>
    <property type="match status" value="1"/>
</dbReference>
<dbReference type="Gene3D" id="3.40.630.30">
    <property type="match status" value="1"/>
</dbReference>
<gene>
    <name evidence="4" type="ORF">CXK91_17505</name>
</gene>
<dbReference type="CDD" id="cd04301">
    <property type="entry name" value="NAT_SF"/>
    <property type="match status" value="1"/>
</dbReference>
<dbReference type="Proteomes" id="UP000237068">
    <property type="component" value="Unassembled WGS sequence"/>
</dbReference>
<dbReference type="Pfam" id="PF13508">
    <property type="entry name" value="Acetyltransf_7"/>
    <property type="match status" value="1"/>
</dbReference>
<dbReference type="PANTHER" id="PTHR43800:SF1">
    <property type="entry name" value="PEPTIDYL-LYSINE N-ACETYLTRANSFERASE YJAB"/>
    <property type="match status" value="1"/>
</dbReference>
<evidence type="ECO:0000256" key="1">
    <source>
        <dbReference type="ARBA" id="ARBA00022679"/>
    </source>
</evidence>